<accession>A0ACB9E6V2</accession>
<protein>
    <submittedName>
        <fullName evidence="1">Uncharacterized protein</fullName>
    </submittedName>
</protein>
<keyword evidence="2" id="KW-1185">Reference proteome</keyword>
<name>A0ACB9E6V2_9ASTR</name>
<reference evidence="2" key="1">
    <citation type="journal article" date="2022" name="Mol. Ecol. Resour.">
        <title>The genomes of chicory, endive, great burdock and yacon provide insights into Asteraceae palaeo-polyploidization history and plant inulin production.</title>
        <authorList>
            <person name="Fan W."/>
            <person name="Wang S."/>
            <person name="Wang H."/>
            <person name="Wang A."/>
            <person name="Jiang F."/>
            <person name="Liu H."/>
            <person name="Zhao H."/>
            <person name="Xu D."/>
            <person name="Zhang Y."/>
        </authorList>
    </citation>
    <scope>NUCLEOTIDE SEQUENCE [LARGE SCALE GENOMIC DNA]</scope>
    <source>
        <strain evidence="2">cv. Yunnan</strain>
    </source>
</reference>
<organism evidence="1 2">
    <name type="scientific">Smallanthus sonchifolius</name>
    <dbReference type="NCBI Taxonomy" id="185202"/>
    <lineage>
        <taxon>Eukaryota</taxon>
        <taxon>Viridiplantae</taxon>
        <taxon>Streptophyta</taxon>
        <taxon>Embryophyta</taxon>
        <taxon>Tracheophyta</taxon>
        <taxon>Spermatophyta</taxon>
        <taxon>Magnoliopsida</taxon>
        <taxon>eudicotyledons</taxon>
        <taxon>Gunneridae</taxon>
        <taxon>Pentapetalae</taxon>
        <taxon>asterids</taxon>
        <taxon>campanulids</taxon>
        <taxon>Asterales</taxon>
        <taxon>Asteraceae</taxon>
        <taxon>Asteroideae</taxon>
        <taxon>Heliantheae alliance</taxon>
        <taxon>Millerieae</taxon>
        <taxon>Smallanthus</taxon>
    </lineage>
</organism>
<reference evidence="1 2" key="2">
    <citation type="journal article" date="2022" name="Mol. Ecol. Resour.">
        <title>The genomes of chicory, endive, great burdock and yacon provide insights into Asteraceae paleo-polyploidization history and plant inulin production.</title>
        <authorList>
            <person name="Fan W."/>
            <person name="Wang S."/>
            <person name="Wang H."/>
            <person name="Wang A."/>
            <person name="Jiang F."/>
            <person name="Liu H."/>
            <person name="Zhao H."/>
            <person name="Xu D."/>
            <person name="Zhang Y."/>
        </authorList>
    </citation>
    <scope>NUCLEOTIDE SEQUENCE [LARGE SCALE GENOMIC DNA]</scope>
    <source>
        <strain evidence="2">cv. Yunnan</strain>
        <tissue evidence="1">Leaves</tissue>
    </source>
</reference>
<sequence length="670" mass="75846">MSGNPISNQNFDEEKLNSLATERAFNRFSLAEIEVATQNFDDDLVVGKGGFGRVYKGYIYGARDTTTRLVAIKRLDTFSRQGASEFMTEIEMLSKLRHCHLVSLIGYCSENNEMILVYEFMPNGTIEQHLHKADSSLSWMDRLKISIGAARGLDYLHTGVGTQNGIIHRDVKSSNILLDENWAAKISDFGLSKIIDEPFSGVSTVLKGTFGYLDPEYSMTGHLTRKSDVYSFGVVLFELLSGRRAVDTRFREEEWNLAKWAKKCVKERRLEQVISSHILTQISPKCLKEFAQIAERCLKSSRKKRPTMADVVVALQQSMTFQEQFDSSAQAAGPTGFTRMQFLLFGSRHNSGDPDTLSSTHNGLTEYSFRIFSYRDMKLATKNFSSRMLLGRGYYGEVFRGWLHKKTYSPSVSDSGLPIAVKRLYTHKFKPHMVKEIQLKTKILDKFNDPNVVKILGYCVEEDSVLIVYEFMHQGTLKDYLFSVERRTERQLFISRVKIAIGVARGLVFLRTQPQLADCSLQMHNILLDEELNAKLSDFDVAMLVPSSEATLYLHPSSSYYLKVKRDVFGFGVLLMELLTGEPIANESDLTATRHCLPGERGFASLPSIYGALDCRIRLNFVQTKPAVQLALLAQKCVVDKSYLRPTLESVLEELEEIYVVMLNLGNSDN</sequence>
<evidence type="ECO:0000313" key="2">
    <source>
        <dbReference type="Proteomes" id="UP001056120"/>
    </source>
</evidence>
<dbReference type="EMBL" id="CM042035">
    <property type="protein sequence ID" value="KAI3754385.1"/>
    <property type="molecule type" value="Genomic_DNA"/>
</dbReference>
<proteinExistence type="predicted"/>
<evidence type="ECO:0000313" key="1">
    <source>
        <dbReference type="EMBL" id="KAI3754385.1"/>
    </source>
</evidence>
<dbReference type="Proteomes" id="UP001056120">
    <property type="component" value="Linkage Group LG18"/>
</dbReference>
<gene>
    <name evidence="1" type="ORF">L1987_54168</name>
</gene>
<comment type="caution">
    <text evidence="1">The sequence shown here is derived from an EMBL/GenBank/DDBJ whole genome shotgun (WGS) entry which is preliminary data.</text>
</comment>